<evidence type="ECO:0000259" key="4">
    <source>
        <dbReference type="Pfam" id="PF00135"/>
    </source>
</evidence>
<protein>
    <recommendedName>
        <fullName evidence="3">Carboxylic ester hydrolase</fullName>
        <ecNumber evidence="3">3.1.1.-</ecNumber>
    </recommendedName>
</protein>
<dbReference type="InterPro" id="IPR050309">
    <property type="entry name" value="Type-B_Carboxylest/Lipase"/>
</dbReference>
<name>A0A4Y9YC20_9AGAM</name>
<dbReference type="PROSITE" id="PS00122">
    <property type="entry name" value="CARBOXYLESTERASE_B_1"/>
    <property type="match status" value="1"/>
</dbReference>
<evidence type="ECO:0000256" key="2">
    <source>
        <dbReference type="ARBA" id="ARBA00022801"/>
    </source>
</evidence>
<comment type="similarity">
    <text evidence="1 3">Belongs to the type-B carboxylesterase/lipase family.</text>
</comment>
<dbReference type="InterPro" id="IPR002018">
    <property type="entry name" value="CarbesteraseB"/>
</dbReference>
<comment type="caution">
    <text evidence="5">The sequence shown here is derived from an EMBL/GenBank/DDBJ whole genome shotgun (WGS) entry which is preliminary data.</text>
</comment>
<accession>A0A4Y9YC20</accession>
<evidence type="ECO:0000256" key="1">
    <source>
        <dbReference type="ARBA" id="ARBA00005964"/>
    </source>
</evidence>
<evidence type="ECO:0000256" key="3">
    <source>
        <dbReference type="RuleBase" id="RU361235"/>
    </source>
</evidence>
<dbReference type="Proteomes" id="UP000298327">
    <property type="component" value="Unassembled WGS sequence"/>
</dbReference>
<gene>
    <name evidence="5" type="ORF">EVG20_g7629</name>
</gene>
<reference evidence="5 6" key="1">
    <citation type="submission" date="2019-02" db="EMBL/GenBank/DDBJ databases">
        <title>Genome sequencing of the rare red list fungi Dentipellis fragilis.</title>
        <authorList>
            <person name="Buettner E."/>
            <person name="Kellner H."/>
        </authorList>
    </citation>
    <scope>NUCLEOTIDE SEQUENCE [LARGE SCALE GENOMIC DNA]</scope>
    <source>
        <strain evidence="5 6">DSM 105465</strain>
    </source>
</reference>
<proteinExistence type="inferred from homology"/>
<evidence type="ECO:0000313" key="5">
    <source>
        <dbReference type="EMBL" id="TFY59875.1"/>
    </source>
</evidence>
<dbReference type="AlphaFoldDB" id="A0A4Y9YC20"/>
<dbReference type="Pfam" id="PF00135">
    <property type="entry name" value="COesterase"/>
    <property type="match status" value="1"/>
</dbReference>
<feature type="domain" description="Carboxylesterase type B" evidence="4">
    <location>
        <begin position="3"/>
        <end position="346"/>
    </location>
</feature>
<keyword evidence="6" id="KW-1185">Reference proteome</keyword>
<dbReference type="GO" id="GO:0016787">
    <property type="term" value="F:hydrolase activity"/>
    <property type="evidence" value="ECO:0007669"/>
    <property type="project" value="UniProtKB-KW"/>
</dbReference>
<dbReference type="EMBL" id="SEOQ01000594">
    <property type="protein sequence ID" value="TFY59875.1"/>
    <property type="molecule type" value="Genomic_DNA"/>
</dbReference>
<dbReference type="InterPro" id="IPR029058">
    <property type="entry name" value="AB_hydrolase_fold"/>
</dbReference>
<dbReference type="STRING" id="205917.A0A4Y9YC20"/>
<dbReference type="SUPFAM" id="SSF53474">
    <property type="entry name" value="alpha/beta-Hydrolases"/>
    <property type="match status" value="1"/>
</dbReference>
<dbReference type="InterPro" id="IPR019826">
    <property type="entry name" value="Carboxylesterase_B_AS"/>
</dbReference>
<evidence type="ECO:0000313" key="6">
    <source>
        <dbReference type="Proteomes" id="UP000298327"/>
    </source>
</evidence>
<dbReference type="EC" id="3.1.1.-" evidence="3"/>
<dbReference type="OrthoDB" id="408631at2759"/>
<dbReference type="PANTHER" id="PTHR11559">
    <property type="entry name" value="CARBOXYLESTERASE"/>
    <property type="match status" value="1"/>
</dbReference>
<keyword evidence="2 3" id="KW-0378">Hydrolase</keyword>
<organism evidence="5 6">
    <name type="scientific">Dentipellis fragilis</name>
    <dbReference type="NCBI Taxonomy" id="205917"/>
    <lineage>
        <taxon>Eukaryota</taxon>
        <taxon>Fungi</taxon>
        <taxon>Dikarya</taxon>
        <taxon>Basidiomycota</taxon>
        <taxon>Agaricomycotina</taxon>
        <taxon>Agaricomycetes</taxon>
        <taxon>Russulales</taxon>
        <taxon>Hericiaceae</taxon>
        <taxon>Dentipellis</taxon>
    </lineage>
</organism>
<sequence length="562" mass="61444">MLDQGTFEGKIVGHTAQFLGIPYAEPPSVSLLARTMTSLTVLFRVGNLRLRRPREPAPYTGRRDVTNFGPTCPQQAMPLPSEASHIPALADSINAVLNNMYEWTTSEDEDCLTINVMKPATTAADTKLPVLVWIFGGGFQIGGTATYGEAAQLLVERSISLQKPAIYVSMNYRLSALGWLASKEVQADNAANLGLWDQRLALQWVQKYIDKFGGDPAKVTIWGESAGAISVAMHMLSNGGDPRGLFRAAIMQSGGPIPVAGVEKGQVYYDDLVRDTGCDRDPDTLGCLRAAPFASLKAAMDKSPNFFSYQGLALPYLPRVDGDFVKESPLELVKQKKVAQVPMIAGDLGLINLARTSLLAQSYAGNCDDEGSLFSLGNLNLSTTADTKQFLKRYMLPNASDGDIELMLHHYPDNPTLGCPFDTGLRNMLSFQFKRIAAIQGDVAFHSPRRFLLKHTAGTQPSWSFLSKRGKDTAYLGSTHATDLMNSYGPSGELRDYIISFTTSLNPNVGDSGNIKWPRYDPNNPQALVFQDSVVFPMKVEYDNYRSSALDFVANISLLNPL</sequence>
<dbReference type="Gene3D" id="3.40.50.1820">
    <property type="entry name" value="alpha/beta hydrolase"/>
    <property type="match status" value="1"/>
</dbReference>